<dbReference type="CDD" id="cd00796">
    <property type="entry name" value="INT_Rci_Hp1_C"/>
    <property type="match status" value="1"/>
</dbReference>
<dbReference type="InterPro" id="IPR002104">
    <property type="entry name" value="Integrase_catalytic"/>
</dbReference>
<dbReference type="AlphaFoldDB" id="A0A1J5RIM3"/>
<dbReference type="InterPro" id="IPR011010">
    <property type="entry name" value="DNA_brk_join_enz"/>
</dbReference>
<evidence type="ECO:0000256" key="1">
    <source>
        <dbReference type="ARBA" id="ARBA00008857"/>
    </source>
</evidence>
<dbReference type="GO" id="GO:0003677">
    <property type="term" value="F:DNA binding"/>
    <property type="evidence" value="ECO:0007669"/>
    <property type="project" value="UniProtKB-KW"/>
</dbReference>
<dbReference type="Gene3D" id="1.10.150.130">
    <property type="match status" value="1"/>
</dbReference>
<dbReference type="Gene3D" id="1.10.443.10">
    <property type="entry name" value="Intergrase catalytic core"/>
    <property type="match status" value="1"/>
</dbReference>
<evidence type="ECO:0000256" key="2">
    <source>
        <dbReference type="ARBA" id="ARBA00023125"/>
    </source>
</evidence>
<evidence type="ECO:0000256" key="3">
    <source>
        <dbReference type="ARBA" id="ARBA00023172"/>
    </source>
</evidence>
<dbReference type="GO" id="GO:0006310">
    <property type="term" value="P:DNA recombination"/>
    <property type="evidence" value="ECO:0007669"/>
    <property type="project" value="UniProtKB-KW"/>
</dbReference>
<keyword evidence="3" id="KW-0233">DNA recombination</keyword>
<dbReference type="InterPro" id="IPR050090">
    <property type="entry name" value="Tyrosine_recombinase_XerCD"/>
</dbReference>
<reference evidence="6" key="1">
    <citation type="submission" date="2016-10" db="EMBL/GenBank/DDBJ databases">
        <title>Sequence of Gallionella enrichment culture.</title>
        <authorList>
            <person name="Poehlein A."/>
            <person name="Muehling M."/>
            <person name="Daniel R."/>
        </authorList>
    </citation>
    <scope>NUCLEOTIDE SEQUENCE</scope>
</reference>
<protein>
    <submittedName>
        <fullName evidence="6">Tyrosine recombinase XerC</fullName>
    </submittedName>
</protein>
<dbReference type="InterPro" id="IPR010998">
    <property type="entry name" value="Integrase_recombinase_N"/>
</dbReference>
<dbReference type="SUPFAM" id="SSF56349">
    <property type="entry name" value="DNA breaking-rejoining enzymes"/>
    <property type="match status" value="1"/>
</dbReference>
<dbReference type="GO" id="GO:0015074">
    <property type="term" value="P:DNA integration"/>
    <property type="evidence" value="ECO:0007669"/>
    <property type="project" value="InterPro"/>
</dbReference>
<proteinExistence type="inferred from homology"/>
<gene>
    <name evidence="6" type="primary">xerC_21</name>
    <name evidence="6" type="ORF">GALL_226710</name>
</gene>
<dbReference type="PROSITE" id="PS51898">
    <property type="entry name" value="TYR_RECOMBINASE"/>
    <property type="match status" value="1"/>
</dbReference>
<dbReference type="EMBL" id="MLJW01000169">
    <property type="protein sequence ID" value="OIQ95298.1"/>
    <property type="molecule type" value="Genomic_DNA"/>
</dbReference>
<comment type="caution">
    <text evidence="6">The sequence shown here is derived from an EMBL/GenBank/DDBJ whole genome shotgun (WGS) entry which is preliminary data.</text>
</comment>
<dbReference type="PANTHER" id="PTHR30349">
    <property type="entry name" value="PHAGE INTEGRASE-RELATED"/>
    <property type="match status" value="1"/>
</dbReference>
<feature type="domain" description="Tyr recombinase" evidence="4">
    <location>
        <begin position="155"/>
        <end position="323"/>
    </location>
</feature>
<dbReference type="PROSITE" id="PS51900">
    <property type="entry name" value="CB"/>
    <property type="match status" value="1"/>
</dbReference>
<name>A0A1J5RIM3_9ZZZZ</name>
<evidence type="ECO:0000259" key="4">
    <source>
        <dbReference type="PROSITE" id="PS51898"/>
    </source>
</evidence>
<dbReference type="Pfam" id="PF00589">
    <property type="entry name" value="Phage_integrase"/>
    <property type="match status" value="1"/>
</dbReference>
<comment type="similarity">
    <text evidence="1">Belongs to the 'phage' integrase family.</text>
</comment>
<dbReference type="InterPro" id="IPR013762">
    <property type="entry name" value="Integrase-like_cat_sf"/>
</dbReference>
<dbReference type="InterPro" id="IPR044068">
    <property type="entry name" value="CB"/>
</dbReference>
<keyword evidence="2" id="KW-0238">DNA-binding</keyword>
<sequence length="345" mass="40265">MSLVKRGKYWWINFVAPNGERIRESTGTEDRTLAQEYHDRQKVEYWKISRLGLKPKYLWNDAVVRWLKEQSHKATLSTDIIHLRWMDKFLKDKYLDAISRDLIDKMTDAKRDEGVSNATVNRVLEVLRAILRKCVNEWEWLDRAPFIKMLREPTRRIRFLTHNEAQRLIAALPAHLADMAAFSLATGLRRANVTGLEWSQIDLVRRVAWIHPDQAKARKAIAVPLNAEAILLIRKQIGKHELYVFSYNGHHITQVSTKAWYKGLAAVGIEDFRWHDLRHTWASWHVQNGTPLFALQELGGWESPEMVRRYAHFSAEHLAPYADKLCALRDVNVSYHDTIMAQGQK</sequence>
<evidence type="ECO:0000313" key="6">
    <source>
        <dbReference type="EMBL" id="OIQ95298.1"/>
    </source>
</evidence>
<dbReference type="PANTHER" id="PTHR30349:SF64">
    <property type="entry name" value="PROPHAGE INTEGRASE INTD-RELATED"/>
    <property type="match status" value="1"/>
</dbReference>
<feature type="domain" description="Core-binding (CB)" evidence="5">
    <location>
        <begin position="57"/>
        <end position="135"/>
    </location>
</feature>
<evidence type="ECO:0000259" key="5">
    <source>
        <dbReference type="PROSITE" id="PS51900"/>
    </source>
</evidence>
<organism evidence="6">
    <name type="scientific">mine drainage metagenome</name>
    <dbReference type="NCBI Taxonomy" id="410659"/>
    <lineage>
        <taxon>unclassified sequences</taxon>
        <taxon>metagenomes</taxon>
        <taxon>ecological metagenomes</taxon>
    </lineage>
</organism>
<accession>A0A1J5RIM3</accession>